<organism evidence="2 3">
    <name type="scientific">Lentzea fradiae</name>
    <dbReference type="NCBI Taxonomy" id="200378"/>
    <lineage>
        <taxon>Bacteria</taxon>
        <taxon>Bacillati</taxon>
        <taxon>Actinomycetota</taxon>
        <taxon>Actinomycetes</taxon>
        <taxon>Pseudonocardiales</taxon>
        <taxon>Pseudonocardiaceae</taxon>
        <taxon>Lentzea</taxon>
    </lineage>
</organism>
<dbReference type="STRING" id="200378.SAMN05216553_115143"/>
<name>A0A1G7ZEJ8_9PSEU</name>
<proteinExistence type="predicted"/>
<feature type="transmembrane region" description="Helical" evidence="1">
    <location>
        <begin position="124"/>
        <end position="145"/>
    </location>
</feature>
<reference evidence="3" key="1">
    <citation type="submission" date="2016-10" db="EMBL/GenBank/DDBJ databases">
        <authorList>
            <person name="Varghese N."/>
            <person name="Submissions S."/>
        </authorList>
    </citation>
    <scope>NUCLEOTIDE SEQUENCE [LARGE SCALE GENOMIC DNA]</scope>
    <source>
        <strain evidence="3">CGMCC 4.3506</strain>
    </source>
</reference>
<gene>
    <name evidence="2" type="ORF">SAMN05216553_115143</name>
</gene>
<protein>
    <recommendedName>
        <fullName evidence="4">ABC-2 type transport system permease protein</fullName>
    </recommendedName>
</protein>
<dbReference type="AlphaFoldDB" id="A0A1G7ZEJ8"/>
<feature type="transmembrane region" description="Helical" evidence="1">
    <location>
        <begin position="12"/>
        <end position="34"/>
    </location>
</feature>
<feature type="transmembrane region" description="Helical" evidence="1">
    <location>
        <begin position="152"/>
        <end position="170"/>
    </location>
</feature>
<accession>A0A1G7ZEJ8</accession>
<keyword evidence="1" id="KW-1133">Transmembrane helix</keyword>
<dbReference type="EMBL" id="FNCC01000015">
    <property type="protein sequence ID" value="SDH07203.1"/>
    <property type="molecule type" value="Genomic_DNA"/>
</dbReference>
<keyword evidence="1" id="KW-0812">Transmembrane</keyword>
<dbReference type="Proteomes" id="UP000199623">
    <property type="component" value="Unassembled WGS sequence"/>
</dbReference>
<feature type="transmembrane region" description="Helical" evidence="1">
    <location>
        <begin position="81"/>
        <end position="104"/>
    </location>
</feature>
<dbReference type="OrthoDB" id="3538230at2"/>
<evidence type="ECO:0000313" key="3">
    <source>
        <dbReference type="Proteomes" id="UP000199623"/>
    </source>
</evidence>
<keyword evidence="3" id="KW-1185">Reference proteome</keyword>
<keyword evidence="1" id="KW-0472">Membrane</keyword>
<evidence type="ECO:0008006" key="4">
    <source>
        <dbReference type="Google" id="ProtNLM"/>
    </source>
</evidence>
<evidence type="ECO:0000313" key="2">
    <source>
        <dbReference type="EMBL" id="SDH07203.1"/>
    </source>
</evidence>
<feature type="transmembrane region" description="Helical" evidence="1">
    <location>
        <begin position="54"/>
        <end position="74"/>
    </location>
</feature>
<sequence>MKIFRHLTTSLVVVCAVIAAVVFVFSLVVVFVVSAFRDIEISAWNLVATQIARWFLLFIGVYVIHNVLPIAVAHGRTRREFLVASSGFVVVLAAVMAVLAWLGFLVEGGIYSLMDWGSDAHGTLPQYFLMFLVWTTAGMFCAASFDRYGPAGIFSVPVAFVLVFAPSMWVPGSGEIPFVPDVVTVADFSWHLLSVAAFVIASLGTWAVARHMPVHVRTS</sequence>
<evidence type="ECO:0000256" key="1">
    <source>
        <dbReference type="SAM" id="Phobius"/>
    </source>
</evidence>
<dbReference type="RefSeq" id="WP_090055889.1">
    <property type="nucleotide sequence ID" value="NZ_FNCC01000015.1"/>
</dbReference>
<feature type="transmembrane region" description="Helical" evidence="1">
    <location>
        <begin position="190"/>
        <end position="209"/>
    </location>
</feature>